<feature type="region of interest" description="Disordered" evidence="1">
    <location>
        <begin position="78"/>
        <end position="104"/>
    </location>
</feature>
<evidence type="ECO:0000313" key="3">
    <source>
        <dbReference type="EMBL" id="QNM06722.1"/>
    </source>
</evidence>
<reference evidence="3 4" key="1">
    <citation type="submission" date="2020-08" db="EMBL/GenBank/DDBJ databases">
        <authorList>
            <person name="Liu C."/>
            <person name="Sun Q."/>
        </authorList>
    </citation>
    <scope>NUCLEOTIDE SEQUENCE [LARGE SCALE GENOMIC DNA]</scope>
    <source>
        <strain evidence="3 4">NSJ-38</strain>
    </source>
</reference>
<dbReference type="EMBL" id="CP060634">
    <property type="protein sequence ID" value="QNM06722.1"/>
    <property type="molecule type" value="Genomic_DNA"/>
</dbReference>
<dbReference type="InterPro" id="IPR037135">
    <property type="entry name" value="DUF1653-like_dom_sf"/>
</dbReference>
<sequence>MAERIPKPGEFYRHFKNKMYQIVAIAEHSETGETLVVYQALYGDFRIFARPLDMFVGEVDSDKYPKVSQKYRFELVTSPEKTDKGGRRDAGQEILREKERESRLETWKAGNTREGGFGAESEDGICDLEDYGEAELLSDQESVVIPRAGRAEKEEDELWESLTDEVAQAAGHQDEAESVSPRFLDFLEARTFESKAVILESMREELDDELIDGLALAVDVEIPEGPLEGRYRQLRQCLQTMARYEDERLR</sequence>
<dbReference type="Proteomes" id="UP000515823">
    <property type="component" value="Chromosome"/>
</dbReference>
<dbReference type="Gene3D" id="2.30.30.320">
    <property type="entry name" value="DUF1653-like domain"/>
    <property type="match status" value="1"/>
</dbReference>
<feature type="compositionally biased region" description="Basic and acidic residues" evidence="1">
    <location>
        <begin position="80"/>
        <end position="104"/>
    </location>
</feature>
<dbReference type="Pfam" id="PF07866">
    <property type="entry name" value="DUF1653"/>
    <property type="match status" value="1"/>
</dbReference>
<protein>
    <submittedName>
        <fullName evidence="3">DUF1653 domain-containing protein</fullName>
    </submittedName>
</protein>
<feature type="domain" description="DUF1653" evidence="2">
    <location>
        <begin position="11"/>
        <end position="74"/>
    </location>
</feature>
<dbReference type="InterPro" id="IPR023387">
    <property type="entry name" value="DUF1653-like_dom"/>
</dbReference>
<dbReference type="AlphaFoldDB" id="A0A7G9G7E0"/>
<keyword evidence="4" id="KW-1185">Reference proteome</keyword>
<evidence type="ECO:0000259" key="2">
    <source>
        <dbReference type="Pfam" id="PF07866"/>
    </source>
</evidence>
<accession>A0A7G9G7E0</accession>
<gene>
    <name evidence="3" type="ORF">H9Q78_06300</name>
</gene>
<evidence type="ECO:0000313" key="4">
    <source>
        <dbReference type="Proteomes" id="UP000515823"/>
    </source>
</evidence>
<dbReference type="KEGG" id="qdo:H9Q78_06300"/>
<name>A0A7G9G7E0_9FIRM</name>
<proteinExistence type="predicted"/>
<organism evidence="3 4">
    <name type="scientific">Qiania dongpingensis</name>
    <dbReference type="NCBI Taxonomy" id="2763669"/>
    <lineage>
        <taxon>Bacteria</taxon>
        <taxon>Bacillati</taxon>
        <taxon>Bacillota</taxon>
        <taxon>Clostridia</taxon>
        <taxon>Lachnospirales</taxon>
        <taxon>Lachnospiraceae</taxon>
        <taxon>Qiania</taxon>
    </lineage>
</organism>
<evidence type="ECO:0000256" key="1">
    <source>
        <dbReference type="SAM" id="MobiDB-lite"/>
    </source>
</evidence>